<dbReference type="InterPro" id="IPR013384">
    <property type="entry name" value="Flagell_FlgL"/>
</dbReference>
<keyword evidence="6" id="KW-0282">Flagellum</keyword>
<dbReference type="InterPro" id="IPR001029">
    <property type="entry name" value="Flagellin_N"/>
</dbReference>
<dbReference type="Gene3D" id="1.20.1330.10">
    <property type="entry name" value="f41 fragment of flagellin, N-terminal domain"/>
    <property type="match status" value="1"/>
</dbReference>
<evidence type="ECO:0000256" key="2">
    <source>
        <dbReference type="ARBA" id="ARBA00005709"/>
    </source>
</evidence>
<protein>
    <submittedName>
        <fullName evidence="6">Flagellar hook-associated protein 3 FlgL</fullName>
    </submittedName>
</protein>
<evidence type="ECO:0000259" key="4">
    <source>
        <dbReference type="Pfam" id="PF00669"/>
    </source>
</evidence>
<comment type="similarity">
    <text evidence="2">Belongs to the bacterial flagellin family.</text>
</comment>
<dbReference type="RefSeq" id="WP_307399881.1">
    <property type="nucleotide sequence ID" value="NZ_JAUSUX010000004.1"/>
</dbReference>
<evidence type="ECO:0000259" key="5">
    <source>
        <dbReference type="Pfam" id="PF00700"/>
    </source>
</evidence>
<keyword evidence="7" id="KW-1185">Reference proteome</keyword>
<feature type="domain" description="Flagellin N-terminal" evidence="4">
    <location>
        <begin position="5"/>
        <end position="139"/>
    </location>
</feature>
<dbReference type="Pfam" id="PF00669">
    <property type="entry name" value="Flagellin_N"/>
    <property type="match status" value="1"/>
</dbReference>
<gene>
    <name evidence="6" type="ORF">J2Z49_000712</name>
</gene>
<keyword evidence="3" id="KW-0975">Bacterial flagellum</keyword>
<dbReference type="EMBL" id="JAUSUX010000004">
    <property type="protein sequence ID" value="MDQ0285608.1"/>
    <property type="molecule type" value="Genomic_DNA"/>
</dbReference>
<keyword evidence="6" id="KW-0966">Cell projection</keyword>
<comment type="subcellular location">
    <subcellularLocation>
        <location evidence="1">Bacterial flagellum</location>
    </subcellularLocation>
</comment>
<evidence type="ECO:0000313" key="7">
    <source>
        <dbReference type="Proteomes" id="UP001225644"/>
    </source>
</evidence>
<keyword evidence="6" id="KW-0969">Cilium</keyword>
<accession>A0ABU0B2C7</accession>
<proteinExistence type="inferred from homology"/>
<evidence type="ECO:0000313" key="6">
    <source>
        <dbReference type="EMBL" id="MDQ0285608.1"/>
    </source>
</evidence>
<name>A0ABU0B2C7_9FIRM</name>
<comment type="caution">
    <text evidence="6">The sequence shown here is derived from an EMBL/GenBank/DDBJ whole genome shotgun (WGS) entry which is preliminary data.</text>
</comment>
<evidence type="ECO:0000256" key="1">
    <source>
        <dbReference type="ARBA" id="ARBA00004365"/>
    </source>
</evidence>
<dbReference type="Pfam" id="PF00700">
    <property type="entry name" value="Flagellin_C"/>
    <property type="match status" value="1"/>
</dbReference>
<dbReference type="PANTHER" id="PTHR42792">
    <property type="entry name" value="FLAGELLIN"/>
    <property type="match status" value="1"/>
</dbReference>
<dbReference type="NCBIfam" id="TIGR02550">
    <property type="entry name" value="flagell_flgL"/>
    <property type="match status" value="1"/>
</dbReference>
<evidence type="ECO:0000256" key="3">
    <source>
        <dbReference type="ARBA" id="ARBA00023143"/>
    </source>
</evidence>
<reference evidence="6 7" key="1">
    <citation type="submission" date="2023-07" db="EMBL/GenBank/DDBJ databases">
        <title>Genomic Encyclopedia of Type Strains, Phase IV (KMG-IV): sequencing the most valuable type-strain genomes for metagenomic binning, comparative biology and taxonomic classification.</title>
        <authorList>
            <person name="Goeker M."/>
        </authorList>
    </citation>
    <scope>NUCLEOTIDE SEQUENCE [LARGE SCALE GENOMIC DNA]</scope>
    <source>
        <strain evidence="6 7">DSM 12396</strain>
    </source>
</reference>
<dbReference type="InterPro" id="IPR001492">
    <property type="entry name" value="Flagellin"/>
</dbReference>
<dbReference type="SUPFAM" id="SSF64518">
    <property type="entry name" value="Phase 1 flagellin"/>
    <property type="match status" value="1"/>
</dbReference>
<dbReference type="InterPro" id="IPR046358">
    <property type="entry name" value="Flagellin_C"/>
</dbReference>
<organism evidence="6 7">
    <name type="scientific">Desulfofundulus luciae</name>
    <dbReference type="NCBI Taxonomy" id="74702"/>
    <lineage>
        <taxon>Bacteria</taxon>
        <taxon>Bacillati</taxon>
        <taxon>Bacillota</taxon>
        <taxon>Clostridia</taxon>
        <taxon>Eubacteriales</taxon>
        <taxon>Peptococcaceae</taxon>
        <taxon>Desulfofundulus</taxon>
    </lineage>
</organism>
<feature type="domain" description="Flagellin C-terminal" evidence="5">
    <location>
        <begin position="330"/>
        <end position="411"/>
    </location>
</feature>
<dbReference type="PANTHER" id="PTHR42792:SF1">
    <property type="entry name" value="FLAGELLAR HOOK-ASSOCIATED PROTEIN 3"/>
    <property type="match status" value="1"/>
</dbReference>
<sequence length="412" mass="44932">MRVTHMLVARRTQNYIQDAMERLARTQEQMSTGRKVLRLSDDPPALSQLLNVRTAVERNKQYARNITDGLSYLEGADTALGTAGELLQKAIEYAIQGANGTLEPNDMAAIGEQIDKMIDEMVDIANTTVGGKYIFAGTKNNQPPFWRDGDKIYYRGNLERVSREILDQANYTIDVPSVTYAAVDLGRPLDGGTGIDKDETQANTDGKLIINGVDVPFSAGESYTDIAKRITSTVPGVWATFIDNGLGNQNAFIIKSASGTLRVEESSDGTLGASTTFASRPETEDVVPGVFGFYNENSHAVVGGVFDVLMKLAKSLKDGDVAGVQSSIGKLNDQLDHILRYRVQVGARTSHFESVRSQLQDQEVRLTQVLSSLEDADVARVAVDLSRQQLSYQAALAAGARILETSLLDYLR</sequence>
<dbReference type="Proteomes" id="UP001225644">
    <property type="component" value="Unassembled WGS sequence"/>
</dbReference>